<name>A0A7J2U3C5_9CREN</name>
<accession>A0A7J2U3C5</accession>
<evidence type="ECO:0008006" key="3">
    <source>
        <dbReference type="Google" id="ProtNLM"/>
    </source>
</evidence>
<reference evidence="2" key="1">
    <citation type="journal article" date="2020" name="mSystems">
        <title>Genome- and Community-Level Interaction Insights into Carbon Utilization and Element Cycling Functions of Hydrothermarchaeota in Hydrothermal Sediment.</title>
        <authorList>
            <person name="Zhou Z."/>
            <person name="Liu Y."/>
            <person name="Xu W."/>
            <person name="Pan J."/>
            <person name="Luo Z.H."/>
            <person name="Li M."/>
        </authorList>
    </citation>
    <scope>NUCLEOTIDE SEQUENCE [LARGE SCALE GENOMIC DNA]</scope>
    <source>
        <strain evidence="2">SpSt-125</strain>
    </source>
</reference>
<protein>
    <recommendedName>
        <fullName evidence="3">DUF1616 domain-containing protein</fullName>
    </recommendedName>
</protein>
<keyword evidence="1" id="KW-0472">Membrane</keyword>
<gene>
    <name evidence="2" type="ORF">ENO26_04185</name>
</gene>
<feature type="transmembrane region" description="Helical" evidence="1">
    <location>
        <begin position="6"/>
        <end position="27"/>
    </location>
</feature>
<evidence type="ECO:0000256" key="1">
    <source>
        <dbReference type="SAM" id="Phobius"/>
    </source>
</evidence>
<proteinExistence type="predicted"/>
<keyword evidence="1" id="KW-0812">Transmembrane</keyword>
<dbReference type="EMBL" id="DSEU01000029">
    <property type="protein sequence ID" value="HEM66753.1"/>
    <property type="molecule type" value="Genomic_DNA"/>
</dbReference>
<evidence type="ECO:0000313" key="2">
    <source>
        <dbReference type="EMBL" id="HEM66753.1"/>
    </source>
</evidence>
<comment type="caution">
    <text evidence="2">The sequence shown here is derived from an EMBL/GenBank/DDBJ whole genome shotgun (WGS) entry which is preliminary data.</text>
</comment>
<dbReference type="AlphaFoldDB" id="A0A7J2U3C5"/>
<sequence>MILDEEVFAVILALAIVASSIGIALTWRPFGERFVAIGLLDESCKIGVYPKTAALNQSLKLCIYVYNHMGKPIAYQVMYKVALNASQLPTTSAPSVAKPLGKWLGALDNDRDEQFFAFVRIPWDRGLLGRNISLVFELWVFNTTTGSWMYSGVWGHIWVEVVG</sequence>
<organism evidence="2">
    <name type="scientific">Ignisphaera aggregans</name>
    <dbReference type="NCBI Taxonomy" id="334771"/>
    <lineage>
        <taxon>Archaea</taxon>
        <taxon>Thermoproteota</taxon>
        <taxon>Thermoprotei</taxon>
        <taxon>Desulfurococcales</taxon>
        <taxon>Desulfurococcaceae</taxon>
        <taxon>Ignisphaera</taxon>
    </lineage>
</organism>
<keyword evidence="1" id="KW-1133">Transmembrane helix</keyword>